<feature type="transmembrane region" description="Helical" evidence="6">
    <location>
        <begin position="124"/>
        <end position="142"/>
    </location>
</feature>
<evidence type="ECO:0000256" key="3">
    <source>
        <dbReference type="ARBA" id="ARBA00022692"/>
    </source>
</evidence>
<dbReference type="PROSITE" id="PS50850">
    <property type="entry name" value="MFS"/>
    <property type="match status" value="1"/>
</dbReference>
<dbReference type="FunFam" id="1.20.1250.20:FF:000068">
    <property type="entry name" value="MFS general substrate transporter"/>
    <property type="match status" value="1"/>
</dbReference>
<dbReference type="GO" id="GO:0022857">
    <property type="term" value="F:transmembrane transporter activity"/>
    <property type="evidence" value="ECO:0007669"/>
    <property type="project" value="InterPro"/>
</dbReference>
<proteinExistence type="predicted"/>
<organism evidence="8 9">
    <name type="scientific">[Candida] subhashii</name>
    <dbReference type="NCBI Taxonomy" id="561895"/>
    <lineage>
        <taxon>Eukaryota</taxon>
        <taxon>Fungi</taxon>
        <taxon>Dikarya</taxon>
        <taxon>Ascomycota</taxon>
        <taxon>Saccharomycotina</taxon>
        <taxon>Pichiomycetes</taxon>
        <taxon>Debaryomycetaceae</taxon>
        <taxon>Spathaspora</taxon>
    </lineage>
</organism>
<keyword evidence="3 6" id="KW-0812">Transmembrane</keyword>
<feature type="transmembrane region" description="Helical" evidence="6">
    <location>
        <begin position="447"/>
        <end position="466"/>
    </location>
</feature>
<feature type="transmembrane region" description="Helical" evidence="6">
    <location>
        <begin position="416"/>
        <end position="435"/>
    </location>
</feature>
<dbReference type="RefSeq" id="XP_049265029.1">
    <property type="nucleotide sequence ID" value="XM_049405356.1"/>
</dbReference>
<keyword evidence="9" id="KW-1185">Reference proteome</keyword>
<evidence type="ECO:0000313" key="8">
    <source>
        <dbReference type="EMBL" id="KAG7664797.1"/>
    </source>
</evidence>
<feature type="transmembrane region" description="Helical" evidence="6">
    <location>
        <begin position="96"/>
        <end position="117"/>
    </location>
</feature>
<feature type="transmembrane region" description="Helical" evidence="6">
    <location>
        <begin position="379"/>
        <end position="404"/>
    </location>
</feature>
<dbReference type="EMBL" id="JAGSYN010000064">
    <property type="protein sequence ID" value="KAG7664797.1"/>
    <property type="molecule type" value="Genomic_DNA"/>
</dbReference>
<keyword evidence="5 6" id="KW-0472">Membrane</keyword>
<dbReference type="InterPro" id="IPR011701">
    <property type="entry name" value="MFS"/>
</dbReference>
<dbReference type="GeneID" id="73468480"/>
<dbReference type="FunFam" id="1.20.1250.20:FF:000034">
    <property type="entry name" value="MFS general substrate transporter"/>
    <property type="match status" value="1"/>
</dbReference>
<feature type="transmembrane region" description="Helical" evidence="6">
    <location>
        <begin position="154"/>
        <end position="172"/>
    </location>
</feature>
<dbReference type="GO" id="GO:0005886">
    <property type="term" value="C:plasma membrane"/>
    <property type="evidence" value="ECO:0007669"/>
    <property type="project" value="TreeGrafter"/>
</dbReference>
<evidence type="ECO:0000313" key="9">
    <source>
        <dbReference type="Proteomes" id="UP000694255"/>
    </source>
</evidence>
<evidence type="ECO:0000256" key="2">
    <source>
        <dbReference type="ARBA" id="ARBA00022448"/>
    </source>
</evidence>
<evidence type="ECO:0000256" key="1">
    <source>
        <dbReference type="ARBA" id="ARBA00004141"/>
    </source>
</evidence>
<comment type="subcellular location">
    <subcellularLocation>
        <location evidence="1">Membrane</location>
        <topology evidence="1">Multi-pass membrane protein</topology>
    </subcellularLocation>
</comment>
<feature type="transmembrane region" description="Helical" evidence="6">
    <location>
        <begin position="184"/>
        <end position="205"/>
    </location>
</feature>
<evidence type="ECO:0000256" key="6">
    <source>
        <dbReference type="SAM" id="Phobius"/>
    </source>
</evidence>
<dbReference type="AlphaFoldDB" id="A0A8J5QKK5"/>
<evidence type="ECO:0000256" key="4">
    <source>
        <dbReference type="ARBA" id="ARBA00022989"/>
    </source>
</evidence>
<sequence>MNTDKPQHSPTTESKEFFISEESISLRAETSLQAQVDSLAEQYGINQKKLMWKIDVWVVPPFCLLYFLSFLDRVNIGNANLYGLSRDLNLVGNQYNIALLVFFVPYIFFEVAANYLMKIIMPHTLLSTVVLLFGGLSVAIGFVQNFGGLLACRFFIGVTEAATFPSIFYVLSTYYTKAEAQRRFSAFFSCTVLAGAASGAIAYQINEMDGVQGIASWRWIFIIEGAVTCACAVLLFFIIADFPEQARFMSPDERTFVKRKLEILSGSSSAFEIKNKVTDVVKCFKDILIWLPALNYFGLIIPSYAYAYFSPEIVRQLGYTAVDAQLHSVYPYLCAFGLINISGVLSDRTKMRLPYALFCTIVGTVGLILVLVATENTNARYAGCFLTVSGMYSAMPLVVCWAAINFGSHIRKSVGTAWQIGFGNIGGIIATFIFVATDAPWYKRGLAVSLGGAVFSLICSVVYFLVCQRLNKLKKTEAYKDKFMTLSEREQINAGDRNPTFRYLY</sequence>
<evidence type="ECO:0000259" key="7">
    <source>
        <dbReference type="PROSITE" id="PS50850"/>
    </source>
</evidence>
<dbReference type="Proteomes" id="UP000694255">
    <property type="component" value="Unassembled WGS sequence"/>
</dbReference>
<feature type="domain" description="Major facilitator superfamily (MFS) profile" evidence="7">
    <location>
        <begin position="58"/>
        <end position="471"/>
    </location>
</feature>
<keyword evidence="2" id="KW-0813">Transport</keyword>
<evidence type="ECO:0000256" key="5">
    <source>
        <dbReference type="ARBA" id="ARBA00023136"/>
    </source>
</evidence>
<keyword evidence="4 6" id="KW-1133">Transmembrane helix</keyword>
<dbReference type="PANTHER" id="PTHR43791">
    <property type="entry name" value="PERMEASE-RELATED"/>
    <property type="match status" value="1"/>
</dbReference>
<dbReference type="OrthoDB" id="2985014at2759"/>
<protein>
    <recommendedName>
        <fullName evidence="7">Major facilitator superfamily (MFS) profile domain-containing protein</fullName>
    </recommendedName>
</protein>
<dbReference type="PANTHER" id="PTHR43791:SF46">
    <property type="entry name" value="MAJOR FACILITATOR SUPERFAMILY (MFS) PROFILE DOMAIN-CONTAINING PROTEIN-RELATED"/>
    <property type="match status" value="1"/>
</dbReference>
<name>A0A8J5QKK5_9ASCO</name>
<reference evidence="8 9" key="1">
    <citation type="journal article" date="2021" name="DNA Res.">
        <title>Genome analysis of Candida subhashii reveals its hybrid nature and dual mitochondrial genome conformations.</title>
        <authorList>
            <person name="Mixao V."/>
            <person name="Hegedusova E."/>
            <person name="Saus E."/>
            <person name="Pryszcz L.P."/>
            <person name="Cillingova A."/>
            <person name="Nosek J."/>
            <person name="Gabaldon T."/>
        </authorList>
    </citation>
    <scope>NUCLEOTIDE SEQUENCE [LARGE SCALE GENOMIC DNA]</scope>
    <source>
        <strain evidence="8 9">CBS 10753</strain>
    </source>
</reference>
<feature type="transmembrane region" description="Helical" evidence="6">
    <location>
        <begin position="287"/>
        <end position="309"/>
    </location>
</feature>
<comment type="caution">
    <text evidence="8">The sequence shown here is derived from an EMBL/GenBank/DDBJ whole genome shotgun (WGS) entry which is preliminary data.</text>
</comment>
<feature type="transmembrane region" description="Helical" evidence="6">
    <location>
        <begin position="217"/>
        <end position="240"/>
    </location>
</feature>
<accession>A0A8J5QKK5</accession>
<dbReference type="Pfam" id="PF07690">
    <property type="entry name" value="MFS_1"/>
    <property type="match status" value="1"/>
</dbReference>
<dbReference type="InterPro" id="IPR020846">
    <property type="entry name" value="MFS_dom"/>
</dbReference>
<feature type="transmembrane region" description="Helical" evidence="6">
    <location>
        <begin position="353"/>
        <end position="373"/>
    </location>
</feature>
<feature type="transmembrane region" description="Helical" evidence="6">
    <location>
        <begin position="56"/>
        <end position="76"/>
    </location>
</feature>
<feature type="transmembrane region" description="Helical" evidence="6">
    <location>
        <begin position="329"/>
        <end position="346"/>
    </location>
</feature>
<gene>
    <name evidence="8" type="ORF">J8A68_001679</name>
</gene>